<dbReference type="NCBIfam" id="TIGR03605">
    <property type="entry name" value="antibiot_sagB"/>
    <property type="match status" value="2"/>
</dbReference>
<dbReference type="PANTHER" id="PTHR42741:SF3">
    <property type="entry name" value="NITROREDUCTASE FAMILY PROTEIN"/>
    <property type="match status" value="1"/>
</dbReference>
<evidence type="ECO:0000259" key="1">
    <source>
        <dbReference type="Pfam" id="PF00881"/>
    </source>
</evidence>
<dbReference type="InterPro" id="IPR020051">
    <property type="entry name" value="SagB-type_dehydrogenase"/>
</dbReference>
<comment type="caution">
    <text evidence="2">The sequence shown here is derived from an EMBL/GenBank/DDBJ whole genome shotgun (WGS) entry which is preliminary data.</text>
</comment>
<organism evidence="2 3">
    <name type="scientific">Microcystis aeruginosa Ma_QC_C_20070703_M131</name>
    <dbReference type="NCBI Taxonomy" id="2486263"/>
    <lineage>
        <taxon>Bacteria</taxon>
        <taxon>Bacillati</taxon>
        <taxon>Cyanobacteriota</taxon>
        <taxon>Cyanophyceae</taxon>
        <taxon>Oscillatoriophycideae</taxon>
        <taxon>Chroococcales</taxon>
        <taxon>Microcystaceae</taxon>
        <taxon>Microcystis</taxon>
    </lineage>
</organism>
<proteinExistence type="predicted"/>
<accession>A0A551X306</accession>
<name>A0A551X306_MICAE</name>
<sequence length="504" mass="56956">MPDQPISIAQYYHERTKYDPQTIASKSKGLDWSQQPHPFKEYKIGQTFDLKPYLSRQTVPQKGDFWRRISRILGCSYGLTAKIATMGSPLYLRSAPSAGGLYPAEVYLISRGTEFLPAGLYSYQGQSHSLLLFWESDVWTNLQSACFWNPVLENTDIALVTSAIFYRSAWRYEDRAYRRIFLDTGHLLGNIELSASINDYRAHLIGGFNDSQMNELLYLDSEKESVMTVIPLADLLNIRQNLPPSTTALPSATTTLYPKIAEGELLNSLHRATMIATDEKIEANVTPSNWEDKYNFPFCLKVSVTSRPVNWGEDLIDLESTILKRRSTRAYSGASLSLDELRALLHFTYQPQDYADQNLDRNPDYFALDLLETFIAVSAVTGLEEGCYYYAPKAQELRQIRFKNFQQELHYLCLGQDLGRDAAAVVFHTADLSKAVAKYGDRVYRYLHADAGHLGQRLNLAAIHLGLGVSGIGGFFDDQVNEVLGIPWDEAVIYITTLGRPKVF</sequence>
<dbReference type="Gene3D" id="3.40.109.10">
    <property type="entry name" value="NADH Oxidase"/>
    <property type="match status" value="2"/>
</dbReference>
<dbReference type="Pfam" id="PF00881">
    <property type="entry name" value="Nitroreductase"/>
    <property type="match status" value="2"/>
</dbReference>
<feature type="domain" description="Nitroreductase" evidence="1">
    <location>
        <begin position="93"/>
        <end position="229"/>
    </location>
</feature>
<evidence type="ECO:0000313" key="2">
    <source>
        <dbReference type="EMBL" id="TRT43070.1"/>
    </source>
</evidence>
<dbReference type="Proteomes" id="UP000316443">
    <property type="component" value="Unassembled WGS sequence"/>
</dbReference>
<evidence type="ECO:0000313" key="3">
    <source>
        <dbReference type="Proteomes" id="UP000316443"/>
    </source>
</evidence>
<feature type="domain" description="Nitroreductase" evidence="1">
    <location>
        <begin position="322"/>
        <end position="500"/>
    </location>
</feature>
<protein>
    <submittedName>
        <fullName evidence="2">SagB/ThcOx family dehydrogenase</fullName>
    </submittedName>
</protein>
<dbReference type="EMBL" id="SFCA01000252">
    <property type="protein sequence ID" value="TRT43070.1"/>
    <property type="molecule type" value="Genomic_DNA"/>
</dbReference>
<dbReference type="InterPro" id="IPR029479">
    <property type="entry name" value="Nitroreductase"/>
</dbReference>
<dbReference type="SUPFAM" id="SSF55469">
    <property type="entry name" value="FMN-dependent nitroreductase-like"/>
    <property type="match status" value="2"/>
</dbReference>
<dbReference type="CDD" id="cd02142">
    <property type="entry name" value="McbC_SagB-like_oxidoreductase"/>
    <property type="match status" value="2"/>
</dbReference>
<gene>
    <name evidence="2" type="ORF">EWV85_22875</name>
</gene>
<reference evidence="2 3" key="1">
    <citation type="submission" date="2019-01" db="EMBL/GenBank/DDBJ databases">
        <title>Coherence of Microcystis species and biogeography revealed through population genomics.</title>
        <authorList>
            <person name="Perez-Carrascal O.M."/>
            <person name="Terrat Y."/>
            <person name="Giani A."/>
            <person name="Fortin N."/>
            <person name="Tromas N."/>
            <person name="Shapiro B.J."/>
        </authorList>
    </citation>
    <scope>NUCLEOTIDE SEQUENCE [LARGE SCALE GENOMIC DNA]</scope>
    <source>
        <strain evidence="2">Ma_QC_C_20070703_M131</strain>
    </source>
</reference>
<dbReference type="PANTHER" id="PTHR42741">
    <property type="entry name" value="NITROREDUCTASE FAMILY PROTEIN"/>
    <property type="match status" value="1"/>
</dbReference>
<dbReference type="AlphaFoldDB" id="A0A551X306"/>
<dbReference type="GO" id="GO:0016491">
    <property type="term" value="F:oxidoreductase activity"/>
    <property type="evidence" value="ECO:0007669"/>
    <property type="project" value="InterPro"/>
</dbReference>
<dbReference type="InterPro" id="IPR000415">
    <property type="entry name" value="Nitroreductase-like"/>
</dbReference>